<dbReference type="Gene3D" id="3.40.640.10">
    <property type="entry name" value="Type I PLP-dependent aspartate aminotransferase-like (Major domain)"/>
    <property type="match status" value="1"/>
</dbReference>
<dbReference type="PROSITE" id="PS00600">
    <property type="entry name" value="AA_TRANSFER_CLASS_3"/>
    <property type="match status" value="1"/>
</dbReference>
<dbReference type="CDD" id="cd00610">
    <property type="entry name" value="OAT_like"/>
    <property type="match status" value="1"/>
</dbReference>
<dbReference type="EMBL" id="HBIC01018771">
    <property type="protein sequence ID" value="CAE0280460.1"/>
    <property type="molecule type" value="Transcribed_RNA"/>
</dbReference>
<evidence type="ECO:0000256" key="2">
    <source>
        <dbReference type="ARBA" id="ARBA00022898"/>
    </source>
</evidence>
<dbReference type="InterPro" id="IPR049704">
    <property type="entry name" value="Aminotrans_3_PPA_site"/>
</dbReference>
<dbReference type="SUPFAM" id="SSF53383">
    <property type="entry name" value="PLP-dependent transferases"/>
    <property type="match status" value="1"/>
</dbReference>
<comment type="similarity">
    <text evidence="1 3">Belongs to the class-III pyridoxal-phosphate-dependent aminotransferase family.</text>
</comment>
<accession>A0A7S3GZ15</accession>
<keyword evidence="2 3" id="KW-0663">Pyridoxal phosphate</keyword>
<dbReference type="InterPro" id="IPR015422">
    <property type="entry name" value="PyrdxlP-dep_Trfase_small"/>
</dbReference>
<evidence type="ECO:0000313" key="4">
    <source>
        <dbReference type="EMBL" id="CAE0280460.1"/>
    </source>
</evidence>
<gene>
    <name evidence="4" type="ORF">SELO1098_LOCUS9294</name>
</gene>
<dbReference type="Pfam" id="PF00202">
    <property type="entry name" value="Aminotran_3"/>
    <property type="match status" value="1"/>
</dbReference>
<dbReference type="PANTHER" id="PTHR45688">
    <property type="match status" value="1"/>
</dbReference>
<dbReference type="InterPro" id="IPR015421">
    <property type="entry name" value="PyrdxlP-dep_Trfase_major"/>
</dbReference>
<dbReference type="Gene3D" id="3.90.1150.10">
    <property type="entry name" value="Aspartate Aminotransferase, domain 1"/>
    <property type="match status" value="1"/>
</dbReference>
<dbReference type="InterPro" id="IPR005814">
    <property type="entry name" value="Aminotrans_3"/>
</dbReference>
<organism evidence="4">
    <name type="scientific">Spumella elongata</name>
    <dbReference type="NCBI Taxonomy" id="89044"/>
    <lineage>
        <taxon>Eukaryota</taxon>
        <taxon>Sar</taxon>
        <taxon>Stramenopiles</taxon>
        <taxon>Ochrophyta</taxon>
        <taxon>Chrysophyceae</taxon>
        <taxon>Chromulinales</taxon>
        <taxon>Chromulinaceae</taxon>
        <taxon>Spumella</taxon>
    </lineage>
</organism>
<dbReference type="GO" id="GO:0008483">
    <property type="term" value="F:transaminase activity"/>
    <property type="evidence" value="ECO:0007669"/>
    <property type="project" value="InterPro"/>
</dbReference>
<protein>
    <submittedName>
        <fullName evidence="4">Uncharacterized protein</fullName>
    </submittedName>
</protein>
<dbReference type="GO" id="GO:0005739">
    <property type="term" value="C:mitochondrion"/>
    <property type="evidence" value="ECO:0007669"/>
    <property type="project" value="TreeGrafter"/>
</dbReference>
<dbReference type="GO" id="GO:0030170">
    <property type="term" value="F:pyridoxal phosphate binding"/>
    <property type="evidence" value="ECO:0007669"/>
    <property type="project" value="InterPro"/>
</dbReference>
<name>A0A7S3GZ15_9STRA</name>
<reference evidence="4" key="1">
    <citation type="submission" date="2021-01" db="EMBL/GenBank/DDBJ databases">
        <authorList>
            <person name="Corre E."/>
            <person name="Pelletier E."/>
            <person name="Niang G."/>
            <person name="Scheremetjew M."/>
            <person name="Finn R."/>
            <person name="Kale V."/>
            <person name="Holt S."/>
            <person name="Cochrane G."/>
            <person name="Meng A."/>
            <person name="Brown T."/>
            <person name="Cohen L."/>
        </authorList>
    </citation>
    <scope>NUCLEOTIDE SEQUENCE</scope>
    <source>
        <strain evidence="4">CCAP 955/1</strain>
    </source>
</reference>
<dbReference type="AlphaFoldDB" id="A0A7S3GZ15"/>
<proteinExistence type="inferred from homology"/>
<evidence type="ECO:0000256" key="1">
    <source>
        <dbReference type="ARBA" id="ARBA00008954"/>
    </source>
</evidence>
<evidence type="ECO:0000256" key="3">
    <source>
        <dbReference type="RuleBase" id="RU003560"/>
    </source>
</evidence>
<dbReference type="InterPro" id="IPR015424">
    <property type="entry name" value="PyrdxlP-dep_Trfase"/>
</dbReference>
<sequence length="543" mass="58246">MLSVLRRSVSNSVRMHRNQQVGNFVAVAGVSGDDFSSNGRYVAAALFSSVVVASCDASGEEAPAHVQGSFLLTTSKERSEAAAAAAAAAGGLKTLKGKNEEVGKQLIAQREATMGPNVSVFYKQDGGLVITSGQGVHMKDIDGNLHLDCCNNVASVGHSHPKVVEAGRRELGNIQTNGRFLNPIQQRYVAKLLKTMPPELNTVYFVNSGSEANDLALRIARAHTKAARPNDVAILDSAYHGHTQSLVDISPYKWYQAVDGKNYHPPTTHVLALPDSFRGKFRVGQNELAGELYAAEVEELVSGPAGGVGTFIAESIVGCGGQVVPPPGYLKRVYASVRKAGGVCIADEVQTGFARAGTNFWMFQDHGVVPDIVTMGKPMGNGYPIAAVVCRREVAESFAASGIEYFNTYGGNSVACAIAEAVMDTIVEENLQENARVVGNYLTERLTPLVAKYDWVGNVRGSGLFQGIEFVKTKKGDDLQPHPELTKFLVDYLRYQRVIVSRDGPDANVIKVKPPLVFSKENVDTLVDGLDKALECATKLGIF</sequence>
<dbReference type="PANTHER" id="PTHR45688:SF13">
    <property type="entry name" value="ALANINE--GLYOXYLATE AMINOTRANSFERASE 2-LIKE"/>
    <property type="match status" value="1"/>
</dbReference>